<dbReference type="InterPro" id="IPR001660">
    <property type="entry name" value="SAM"/>
</dbReference>
<evidence type="ECO:0000256" key="4">
    <source>
        <dbReference type="SAM" id="MobiDB-lite"/>
    </source>
</evidence>
<dbReference type="Proteomes" id="UP001473302">
    <property type="component" value="Unassembled WGS sequence"/>
</dbReference>
<protein>
    <recommendedName>
        <fullName evidence="11">Polar growth protein</fullName>
    </recommendedName>
</protein>
<dbReference type="SUPFAM" id="SSF47576">
    <property type="entry name" value="Calponin-homology domain, CH-domain"/>
    <property type="match status" value="1"/>
</dbReference>
<dbReference type="InterPro" id="IPR001715">
    <property type="entry name" value="CH_dom"/>
</dbReference>
<evidence type="ECO:0000259" key="5">
    <source>
        <dbReference type="PROSITE" id="PS50002"/>
    </source>
</evidence>
<dbReference type="PROSITE" id="PS50021">
    <property type="entry name" value="CH"/>
    <property type="match status" value="1"/>
</dbReference>
<accession>A0ABP9Z9G1</accession>
<dbReference type="Gene3D" id="1.10.418.10">
    <property type="entry name" value="Calponin-like domain"/>
    <property type="match status" value="1"/>
</dbReference>
<evidence type="ECO:0000256" key="2">
    <source>
        <dbReference type="ARBA" id="ARBA00022658"/>
    </source>
</evidence>
<keyword evidence="2" id="KW-0344">Guanine-nucleotide releasing factor</keyword>
<dbReference type="Gene3D" id="2.30.30.40">
    <property type="entry name" value="SH3 Domains"/>
    <property type="match status" value="1"/>
</dbReference>
<feature type="domain" description="PH" evidence="6">
    <location>
        <begin position="394"/>
        <end position="490"/>
    </location>
</feature>
<dbReference type="EMBL" id="BAABUK010000027">
    <property type="protein sequence ID" value="GAA5815732.1"/>
    <property type="molecule type" value="Genomic_DNA"/>
</dbReference>
<dbReference type="InterPro" id="IPR001849">
    <property type="entry name" value="PH_domain"/>
</dbReference>
<dbReference type="PROSITE" id="PS50003">
    <property type="entry name" value="PH_DOMAIN"/>
    <property type="match status" value="1"/>
</dbReference>
<evidence type="ECO:0000256" key="3">
    <source>
        <dbReference type="PROSITE-ProRule" id="PRU00192"/>
    </source>
</evidence>
<organism evidence="9 10">
    <name type="scientific">Mucor flavus</name>
    <dbReference type="NCBI Taxonomy" id="439312"/>
    <lineage>
        <taxon>Eukaryota</taxon>
        <taxon>Fungi</taxon>
        <taxon>Fungi incertae sedis</taxon>
        <taxon>Mucoromycota</taxon>
        <taxon>Mucoromycotina</taxon>
        <taxon>Mucoromycetes</taxon>
        <taxon>Mucorales</taxon>
        <taxon>Mucorineae</taxon>
        <taxon>Mucoraceae</taxon>
        <taxon>Mucor</taxon>
    </lineage>
</organism>
<feature type="compositionally biased region" description="Polar residues" evidence="4">
    <location>
        <begin position="251"/>
        <end position="276"/>
    </location>
</feature>
<dbReference type="PANTHER" id="PTHR12752">
    <property type="entry name" value="PHOSPHOINOSITOL 3-PHOSPHATE-BINDING PROTEIN"/>
    <property type="match status" value="1"/>
</dbReference>
<evidence type="ECO:0000313" key="10">
    <source>
        <dbReference type="Proteomes" id="UP001473302"/>
    </source>
</evidence>
<dbReference type="PANTHER" id="PTHR12752:SF9">
    <property type="entry name" value="KRAMER, ISOFORM I"/>
    <property type="match status" value="1"/>
</dbReference>
<dbReference type="SUPFAM" id="SSF50044">
    <property type="entry name" value="SH3-domain"/>
    <property type="match status" value="1"/>
</dbReference>
<name>A0ABP9Z9G1_9FUNG</name>
<dbReference type="PRINTS" id="PR00452">
    <property type="entry name" value="SH3DOMAIN"/>
</dbReference>
<dbReference type="CDD" id="cd00174">
    <property type="entry name" value="SH3"/>
    <property type="match status" value="1"/>
</dbReference>
<dbReference type="Gene3D" id="2.30.29.30">
    <property type="entry name" value="Pleckstrin-homology domain (PH domain)/Phosphotyrosine-binding domain (PTB)"/>
    <property type="match status" value="1"/>
</dbReference>
<dbReference type="InterPro" id="IPR011993">
    <property type="entry name" value="PH-like_dom_sf"/>
</dbReference>
<evidence type="ECO:0000259" key="6">
    <source>
        <dbReference type="PROSITE" id="PS50003"/>
    </source>
</evidence>
<dbReference type="SMART" id="SM00233">
    <property type="entry name" value="PH"/>
    <property type="match status" value="1"/>
</dbReference>
<dbReference type="InterPro" id="IPR013761">
    <property type="entry name" value="SAM/pointed_sf"/>
</dbReference>
<feature type="compositionally biased region" description="Acidic residues" evidence="4">
    <location>
        <begin position="608"/>
        <end position="619"/>
    </location>
</feature>
<dbReference type="SUPFAM" id="SSF47769">
    <property type="entry name" value="SAM/Pointed domain"/>
    <property type="match status" value="1"/>
</dbReference>
<dbReference type="Pfam" id="PF07647">
    <property type="entry name" value="SAM_2"/>
    <property type="match status" value="1"/>
</dbReference>
<feature type="compositionally biased region" description="Polar residues" evidence="4">
    <location>
        <begin position="316"/>
        <end position="327"/>
    </location>
</feature>
<dbReference type="SUPFAM" id="SSF50729">
    <property type="entry name" value="PH domain-like"/>
    <property type="match status" value="1"/>
</dbReference>
<feature type="domain" description="SH3" evidence="5">
    <location>
        <begin position="2"/>
        <end position="65"/>
    </location>
</feature>
<proteinExistence type="predicted"/>
<dbReference type="PROSITE" id="PS50002">
    <property type="entry name" value="SH3"/>
    <property type="match status" value="1"/>
</dbReference>
<gene>
    <name evidence="9" type="ORF">MFLAVUS_009246</name>
</gene>
<keyword evidence="10" id="KW-1185">Reference proteome</keyword>
<comment type="caution">
    <text evidence="9">The sequence shown here is derived from an EMBL/GenBank/DDBJ whole genome shotgun (WGS) entry which is preliminary data.</text>
</comment>
<dbReference type="CDD" id="cd00014">
    <property type="entry name" value="CH_SF"/>
    <property type="match status" value="1"/>
</dbReference>
<evidence type="ECO:0000259" key="8">
    <source>
        <dbReference type="PROSITE" id="PS50105"/>
    </source>
</evidence>
<feature type="compositionally biased region" description="Basic and acidic residues" evidence="4">
    <location>
        <begin position="591"/>
        <end position="601"/>
    </location>
</feature>
<feature type="region of interest" description="Disordered" evidence="4">
    <location>
        <begin position="251"/>
        <end position="328"/>
    </location>
</feature>
<evidence type="ECO:0008006" key="11">
    <source>
        <dbReference type="Google" id="ProtNLM"/>
    </source>
</evidence>
<feature type="compositionally biased region" description="Low complexity" evidence="4">
    <location>
        <begin position="553"/>
        <end position="563"/>
    </location>
</feature>
<reference evidence="9 10" key="1">
    <citation type="submission" date="2024-04" db="EMBL/GenBank/DDBJ databases">
        <title>genome sequences of Mucor flavus KT1a and Helicostylum pulchrum KT1b strains isolated from the surface of a dry-aged beef.</title>
        <authorList>
            <person name="Toyotome T."/>
            <person name="Hosono M."/>
            <person name="Torimaru M."/>
            <person name="Fukuda K."/>
            <person name="Mikami N."/>
        </authorList>
    </citation>
    <scope>NUCLEOTIDE SEQUENCE [LARGE SCALE GENOMIC DNA]</scope>
    <source>
        <strain evidence="9 10">KT1a</strain>
    </source>
</reference>
<feature type="domain" description="SAM" evidence="8">
    <location>
        <begin position="159"/>
        <end position="222"/>
    </location>
</feature>
<dbReference type="Pfam" id="PF00169">
    <property type="entry name" value="PH"/>
    <property type="match status" value="1"/>
</dbReference>
<sequence length="750" mass="85493">MAGLETVFAVHNFEAENDDELTFQIGESVIVIQKDDGFNDGWWKGENMRGEVGLFPMNYITFEPCHPLPTPSSSDTTKKPSYHNLSHINTSITEELQKELSPSVRSSYSFTCPVNSTTGPSSTISNISATSSNTNHVLRRSIINTLFLPTLRSNPPEEWDIDQVEIWLNAMNFGSIADTFKSQEITGDILLELNMDSLKELNVLTFGKRFKIHTALTILRDECGYQLASPVNRMSMTSSTYSDDLRFHQRYQSPTSPTASRYHSPINHRQSSSYHSNLIMERHHHRRRSERNSIKKEFDEEDNGLQSPDSIKSPLSDVSTPVLSPTSDYDIMEASSKNYENDHRTDQKIPSNPDSIKDIALMQTQKRHTVLPMAHRSSMDIYSTRTTDDCGNVTPDMEGWLHKQGCKYKKWNKRWFVLKGPNLFYFKSPKDVRMKGIINLRGYRIVPDETIQPGKYSFKAQHEEERTFYFYTDIDTSMKSWISSLMKATISRDFSAPVLSSSMIPTVSLDVARRMRPRPPSVLLYRKENLKNNTNISPQSYEATYGGYHTPISKKSSATSSADSHTRDIPSVPIDIKSEEEELTNQDSGFDSDHQHLELGSRHNGINTEDDETEPFDYDEEEEDDEGNFEEEFEENVALSTWTSTEYIQWINTVCTSVEIDTLSDLRQGDVLIEVLEELSGKKVKQLPTSTVGSLNMLVLDNVVAVFKFMSLEGIEINDQFTIKDIFSGKEDKIKLMLQAIIDWSIQSNE</sequence>
<dbReference type="SMART" id="SM00454">
    <property type="entry name" value="SAM"/>
    <property type="match status" value="1"/>
</dbReference>
<feature type="domain" description="Calponin-homology (CH)" evidence="7">
    <location>
        <begin position="641"/>
        <end position="746"/>
    </location>
</feature>
<feature type="region of interest" description="Disordered" evidence="4">
    <location>
        <begin position="552"/>
        <end position="619"/>
    </location>
</feature>
<dbReference type="InterPro" id="IPR036028">
    <property type="entry name" value="SH3-like_dom_sf"/>
</dbReference>
<dbReference type="InterPro" id="IPR036872">
    <property type="entry name" value="CH_dom_sf"/>
</dbReference>
<dbReference type="Pfam" id="PF14604">
    <property type="entry name" value="SH3_9"/>
    <property type="match status" value="1"/>
</dbReference>
<dbReference type="InterPro" id="IPR001452">
    <property type="entry name" value="SH3_domain"/>
</dbReference>
<evidence type="ECO:0000256" key="1">
    <source>
        <dbReference type="ARBA" id="ARBA00022443"/>
    </source>
</evidence>
<keyword evidence="1 3" id="KW-0728">SH3 domain</keyword>
<dbReference type="PROSITE" id="PS50105">
    <property type="entry name" value="SAM_DOMAIN"/>
    <property type="match status" value="1"/>
</dbReference>
<dbReference type="SMART" id="SM00326">
    <property type="entry name" value="SH3"/>
    <property type="match status" value="1"/>
</dbReference>
<evidence type="ECO:0000259" key="7">
    <source>
        <dbReference type="PROSITE" id="PS50021"/>
    </source>
</evidence>
<evidence type="ECO:0000313" key="9">
    <source>
        <dbReference type="EMBL" id="GAA5815732.1"/>
    </source>
</evidence>
<dbReference type="Gene3D" id="1.10.150.50">
    <property type="entry name" value="Transcription Factor, Ets-1"/>
    <property type="match status" value="1"/>
</dbReference>